<feature type="transmembrane region" description="Helical" evidence="1">
    <location>
        <begin position="164"/>
        <end position="189"/>
    </location>
</feature>
<accession>A0AAV5A4G0</accession>
<dbReference type="AlphaFoldDB" id="A0AAV5A4G0"/>
<gene>
    <name evidence="2" type="ORF">Clacol_001848</name>
</gene>
<keyword evidence="1" id="KW-0472">Membrane</keyword>
<keyword evidence="1" id="KW-0812">Transmembrane</keyword>
<dbReference type="EMBL" id="BPWL01000002">
    <property type="protein sequence ID" value="GJJ07644.1"/>
    <property type="molecule type" value="Genomic_DNA"/>
</dbReference>
<sequence>MSGLVREDSMTPLILEERDRNDTVYHPFLLDKDLPTIPQVGTIQKSSLDFPEGGLRAWSAVIGRRALVTGIATAGTAVGGILQSIGLNHLINGLLVIANLIMRPGLPPRRQRADKPPKPNIQAIFRDNAYLTATLSYEFASFKKWITNLIPILELDLYTGDSSFLSLLIVFYVQLFAVIKGVSPGFAFYSVYDELAHYS</sequence>
<evidence type="ECO:0000313" key="3">
    <source>
        <dbReference type="Proteomes" id="UP001050691"/>
    </source>
</evidence>
<organism evidence="2 3">
    <name type="scientific">Clathrus columnatus</name>
    <dbReference type="NCBI Taxonomy" id="1419009"/>
    <lineage>
        <taxon>Eukaryota</taxon>
        <taxon>Fungi</taxon>
        <taxon>Dikarya</taxon>
        <taxon>Basidiomycota</taxon>
        <taxon>Agaricomycotina</taxon>
        <taxon>Agaricomycetes</taxon>
        <taxon>Phallomycetidae</taxon>
        <taxon>Phallales</taxon>
        <taxon>Clathraceae</taxon>
        <taxon>Clathrus</taxon>
    </lineage>
</organism>
<evidence type="ECO:0000313" key="2">
    <source>
        <dbReference type="EMBL" id="GJJ07644.1"/>
    </source>
</evidence>
<keyword evidence="3" id="KW-1185">Reference proteome</keyword>
<evidence type="ECO:0000256" key="1">
    <source>
        <dbReference type="SAM" id="Phobius"/>
    </source>
</evidence>
<dbReference type="Proteomes" id="UP001050691">
    <property type="component" value="Unassembled WGS sequence"/>
</dbReference>
<protein>
    <submittedName>
        <fullName evidence="2">Uncharacterized protein</fullName>
    </submittedName>
</protein>
<proteinExistence type="predicted"/>
<name>A0AAV5A4G0_9AGAM</name>
<keyword evidence="1" id="KW-1133">Transmembrane helix</keyword>
<reference evidence="2" key="1">
    <citation type="submission" date="2021-10" db="EMBL/GenBank/DDBJ databases">
        <title>De novo Genome Assembly of Clathrus columnatus (Basidiomycota, Fungi) Using Illumina and Nanopore Sequence Data.</title>
        <authorList>
            <person name="Ogiso-Tanaka E."/>
            <person name="Itagaki H."/>
            <person name="Hosoya T."/>
            <person name="Hosaka K."/>
        </authorList>
    </citation>
    <scope>NUCLEOTIDE SEQUENCE</scope>
    <source>
        <strain evidence="2">MO-923</strain>
    </source>
</reference>
<comment type="caution">
    <text evidence="2">The sequence shown here is derived from an EMBL/GenBank/DDBJ whole genome shotgun (WGS) entry which is preliminary data.</text>
</comment>